<protein>
    <recommendedName>
        <fullName evidence="1">VOC domain-containing protein</fullName>
    </recommendedName>
</protein>
<feature type="domain" description="VOC" evidence="1">
    <location>
        <begin position="6"/>
        <end position="150"/>
    </location>
</feature>
<dbReference type="PANTHER" id="PTHR21366:SF22">
    <property type="entry name" value="VOC DOMAIN-CONTAINING PROTEIN"/>
    <property type="match status" value="1"/>
</dbReference>
<dbReference type="Gene3D" id="3.10.180.10">
    <property type="entry name" value="2,3-Dihydroxybiphenyl 1,2-Dioxygenase, domain 1"/>
    <property type="match status" value="1"/>
</dbReference>
<dbReference type="InterPro" id="IPR037523">
    <property type="entry name" value="VOC_core"/>
</dbReference>
<dbReference type="Pfam" id="PF00903">
    <property type="entry name" value="Glyoxalase"/>
    <property type="match status" value="1"/>
</dbReference>
<reference evidence="2 3" key="1">
    <citation type="submission" date="2019-03" db="EMBL/GenBank/DDBJ databases">
        <title>The genome sequence of a newly discovered highly antifungal drug resistant Aspergillus species, Aspergillus tanneri NIH 1004.</title>
        <authorList>
            <person name="Mounaud S."/>
            <person name="Singh I."/>
            <person name="Joardar V."/>
            <person name="Pakala S."/>
            <person name="Pakala S."/>
            <person name="Venepally P."/>
            <person name="Hoover J."/>
            <person name="Nierman W."/>
            <person name="Chung J."/>
            <person name="Losada L."/>
        </authorList>
    </citation>
    <scope>NUCLEOTIDE SEQUENCE [LARGE SCALE GENOMIC DNA]</scope>
    <source>
        <strain evidence="2 3">NIH1004</strain>
    </source>
</reference>
<organism evidence="2 3">
    <name type="scientific">Aspergillus tanneri</name>
    <dbReference type="NCBI Taxonomy" id="1220188"/>
    <lineage>
        <taxon>Eukaryota</taxon>
        <taxon>Fungi</taxon>
        <taxon>Dikarya</taxon>
        <taxon>Ascomycota</taxon>
        <taxon>Pezizomycotina</taxon>
        <taxon>Eurotiomycetes</taxon>
        <taxon>Eurotiomycetidae</taxon>
        <taxon>Eurotiales</taxon>
        <taxon>Aspergillaceae</taxon>
        <taxon>Aspergillus</taxon>
        <taxon>Aspergillus subgen. Circumdati</taxon>
    </lineage>
</organism>
<dbReference type="EMBL" id="SOSA01000123">
    <property type="protein sequence ID" value="THC96223.1"/>
    <property type="molecule type" value="Genomic_DNA"/>
</dbReference>
<evidence type="ECO:0000313" key="2">
    <source>
        <dbReference type="EMBL" id="THC96223.1"/>
    </source>
</evidence>
<dbReference type="SUPFAM" id="SSF54593">
    <property type="entry name" value="Glyoxalase/Bleomycin resistance protein/Dihydroxybiphenyl dioxygenase"/>
    <property type="match status" value="1"/>
</dbReference>
<dbReference type="PROSITE" id="PS51819">
    <property type="entry name" value="VOC"/>
    <property type="match status" value="1"/>
</dbReference>
<evidence type="ECO:0000313" key="3">
    <source>
        <dbReference type="Proteomes" id="UP000308092"/>
    </source>
</evidence>
<dbReference type="InterPro" id="IPR004360">
    <property type="entry name" value="Glyas_Fos-R_dOase_dom"/>
</dbReference>
<keyword evidence="3" id="KW-1185">Reference proteome</keyword>
<dbReference type="InterPro" id="IPR029068">
    <property type="entry name" value="Glyas_Bleomycin-R_OHBP_Dase"/>
</dbReference>
<gene>
    <name evidence="2" type="ORF">EYZ11_004301</name>
</gene>
<proteinExistence type="predicted"/>
<evidence type="ECO:0000259" key="1">
    <source>
        <dbReference type="PROSITE" id="PS51819"/>
    </source>
</evidence>
<dbReference type="Proteomes" id="UP000308092">
    <property type="component" value="Unassembled WGS sequence"/>
</dbReference>
<name>A0A4S3JL80_9EURO</name>
<dbReference type="PANTHER" id="PTHR21366">
    <property type="entry name" value="GLYOXALASE FAMILY PROTEIN"/>
    <property type="match status" value="1"/>
</dbReference>
<dbReference type="AlphaFoldDB" id="A0A4S3JL80"/>
<sequence length="156" mass="17351">MAPLCPPSHVLETCLYVSDVHASSQFYQRAFNIEPFSENERSAGFALGDTTLLLFGLGKTTTDINTPNGVIPCHGPSPSILSQFRSNDEGSPRLRQHVCLAVRDPEEVTQWKTHLKTQGVPITSQMNWERGGKSVYFEDPDGHVLEIGSRGLWPHY</sequence>
<comment type="caution">
    <text evidence="2">The sequence shown here is derived from an EMBL/GenBank/DDBJ whole genome shotgun (WGS) entry which is preliminary data.</text>
</comment>
<accession>A0A4S3JL80</accession>
<dbReference type="InterPro" id="IPR050383">
    <property type="entry name" value="GlyoxalaseI/FosfomycinResist"/>
</dbReference>
<dbReference type="VEuPathDB" id="FungiDB:EYZ11_004301"/>